<dbReference type="AlphaFoldDB" id="A0A223V845"/>
<dbReference type="InterPro" id="IPR053842">
    <property type="entry name" value="NikA-like"/>
</dbReference>
<proteinExistence type="predicted"/>
<accession>A0A223V845</accession>
<protein>
    <submittedName>
        <fullName evidence="1">Uncharacterized protein</fullName>
    </submittedName>
</protein>
<dbReference type="Proteomes" id="UP000215244">
    <property type="component" value="Chromosome"/>
</dbReference>
<organism evidence="1 2">
    <name type="scientific">Maribacter cobaltidurans</name>
    <dbReference type="NCBI Taxonomy" id="1178778"/>
    <lineage>
        <taxon>Bacteria</taxon>
        <taxon>Pseudomonadati</taxon>
        <taxon>Bacteroidota</taxon>
        <taxon>Flavobacteriia</taxon>
        <taxon>Flavobacteriales</taxon>
        <taxon>Flavobacteriaceae</taxon>
        <taxon>Maribacter</taxon>
    </lineage>
</organism>
<dbReference type="EMBL" id="CP022957">
    <property type="protein sequence ID" value="ASV31158.1"/>
    <property type="molecule type" value="Genomic_DNA"/>
</dbReference>
<name>A0A223V845_9FLAO</name>
<evidence type="ECO:0000313" key="1">
    <source>
        <dbReference type="EMBL" id="ASV31158.1"/>
    </source>
</evidence>
<gene>
    <name evidence="1" type="ORF">CJ263_13575</name>
</gene>
<dbReference type="KEGG" id="marb:CJ263_13575"/>
<dbReference type="Pfam" id="PF21983">
    <property type="entry name" value="NikA-like"/>
    <property type="match status" value="1"/>
</dbReference>
<sequence length="122" mass="14315">MLTKYIKMGRPKKELTSLKIIQVNIRMTVDDYIKVSLSAETIGLSITEYIRRKITKRSLPKKRISPYDRKLFVELSRVGNNLNQITKVVNSGIWDPFSIHRQLEEVKVLLQYLKSNIAHNDW</sequence>
<evidence type="ECO:0000313" key="2">
    <source>
        <dbReference type="Proteomes" id="UP000215244"/>
    </source>
</evidence>
<reference evidence="1 2" key="1">
    <citation type="submission" date="2017-08" db="EMBL/GenBank/DDBJ databases">
        <title>The complete genome sequence of Maribacter sp. B1, isolated from deep-sea sediment.</title>
        <authorList>
            <person name="Wu Y.-H."/>
            <person name="Cheng H."/>
            <person name="Xu X.-W."/>
        </authorList>
    </citation>
    <scope>NUCLEOTIDE SEQUENCE [LARGE SCALE GENOMIC DNA]</scope>
    <source>
        <strain evidence="1 2">B1</strain>
    </source>
</reference>
<keyword evidence="2" id="KW-1185">Reference proteome</keyword>